<dbReference type="InterPro" id="IPR000719">
    <property type="entry name" value="Prot_kinase_dom"/>
</dbReference>
<dbReference type="PRINTS" id="PR00109">
    <property type="entry name" value="TYRKINASE"/>
</dbReference>
<dbReference type="PROSITE" id="PS00109">
    <property type="entry name" value="PROTEIN_KINASE_TYR"/>
    <property type="match status" value="1"/>
</dbReference>
<organism evidence="2 3">
    <name type="scientific">Ranatra chinensis</name>
    <dbReference type="NCBI Taxonomy" id="642074"/>
    <lineage>
        <taxon>Eukaryota</taxon>
        <taxon>Metazoa</taxon>
        <taxon>Ecdysozoa</taxon>
        <taxon>Arthropoda</taxon>
        <taxon>Hexapoda</taxon>
        <taxon>Insecta</taxon>
        <taxon>Pterygota</taxon>
        <taxon>Neoptera</taxon>
        <taxon>Paraneoptera</taxon>
        <taxon>Hemiptera</taxon>
        <taxon>Heteroptera</taxon>
        <taxon>Panheteroptera</taxon>
        <taxon>Nepomorpha</taxon>
        <taxon>Nepidae</taxon>
        <taxon>Ranatrinae</taxon>
        <taxon>Ranatra</taxon>
    </lineage>
</organism>
<accession>A0ABD0YC82</accession>
<dbReference type="Gene3D" id="1.10.510.10">
    <property type="entry name" value="Transferase(Phosphotransferase) domain 1"/>
    <property type="match status" value="1"/>
</dbReference>
<dbReference type="InterPro" id="IPR011009">
    <property type="entry name" value="Kinase-like_dom_sf"/>
</dbReference>
<sequence>MLMATKKERKDKPKPPELTLKVILSFVHQLALGMECISNHRLVHKDLAARNCLVSSDLNLKISLSALAKDTYNKEYFMYRNKYLPIRWLPYEVISEDDYSCKSDVYSFAATSWEIFMGGELPFTSQSDEEVLNMLESGTVTWTHPKSSPEDMNTLLDKCWSSNPSERPNFSYIALKIGDLMSEVNKS</sequence>
<gene>
    <name evidence="2" type="ORF">AAG570_001313</name>
</gene>
<dbReference type="PANTHER" id="PTHR24416:SF573">
    <property type="entry name" value="INACTIVE TYROSINE-PROTEIN KINASE 7"/>
    <property type="match status" value="1"/>
</dbReference>
<dbReference type="AlphaFoldDB" id="A0ABD0YC82"/>
<dbReference type="PANTHER" id="PTHR24416">
    <property type="entry name" value="TYROSINE-PROTEIN KINASE RECEPTOR"/>
    <property type="match status" value="1"/>
</dbReference>
<evidence type="ECO:0000313" key="2">
    <source>
        <dbReference type="EMBL" id="KAL1124689.1"/>
    </source>
</evidence>
<reference evidence="2 3" key="1">
    <citation type="submission" date="2024-07" db="EMBL/GenBank/DDBJ databases">
        <title>Chromosome-level genome assembly of the water stick insect Ranatra chinensis (Heteroptera: Nepidae).</title>
        <authorList>
            <person name="Liu X."/>
        </authorList>
    </citation>
    <scope>NUCLEOTIDE SEQUENCE [LARGE SCALE GENOMIC DNA]</scope>
    <source>
        <strain evidence="2">Cailab_2021Rc</strain>
        <tissue evidence="2">Muscle</tissue>
    </source>
</reference>
<dbReference type="Proteomes" id="UP001558652">
    <property type="component" value="Unassembled WGS sequence"/>
</dbReference>
<dbReference type="PROSITE" id="PS50011">
    <property type="entry name" value="PROTEIN_KINASE_DOM"/>
    <property type="match status" value="1"/>
</dbReference>
<feature type="domain" description="Protein kinase" evidence="1">
    <location>
        <begin position="1"/>
        <end position="181"/>
    </location>
</feature>
<evidence type="ECO:0000259" key="1">
    <source>
        <dbReference type="PROSITE" id="PS50011"/>
    </source>
</evidence>
<dbReference type="SUPFAM" id="SSF56112">
    <property type="entry name" value="Protein kinase-like (PK-like)"/>
    <property type="match status" value="1"/>
</dbReference>
<dbReference type="InterPro" id="IPR008266">
    <property type="entry name" value="Tyr_kinase_AS"/>
</dbReference>
<dbReference type="EMBL" id="JBFDAA010000010">
    <property type="protein sequence ID" value="KAL1124689.1"/>
    <property type="molecule type" value="Genomic_DNA"/>
</dbReference>
<keyword evidence="3" id="KW-1185">Reference proteome</keyword>
<proteinExistence type="predicted"/>
<comment type="caution">
    <text evidence="2">The sequence shown here is derived from an EMBL/GenBank/DDBJ whole genome shotgun (WGS) entry which is preliminary data.</text>
</comment>
<dbReference type="FunFam" id="1.10.510.10:FF:000200">
    <property type="entry name" value="inactive tyrosine-protein kinase 7"/>
    <property type="match status" value="1"/>
</dbReference>
<dbReference type="Pfam" id="PF07714">
    <property type="entry name" value="PK_Tyr_Ser-Thr"/>
    <property type="match status" value="1"/>
</dbReference>
<name>A0ABD0YC82_9HEMI</name>
<dbReference type="InterPro" id="IPR050122">
    <property type="entry name" value="RTK"/>
</dbReference>
<evidence type="ECO:0000313" key="3">
    <source>
        <dbReference type="Proteomes" id="UP001558652"/>
    </source>
</evidence>
<dbReference type="InterPro" id="IPR001245">
    <property type="entry name" value="Ser-Thr/Tyr_kinase_cat_dom"/>
</dbReference>
<protein>
    <recommendedName>
        <fullName evidence="1">Protein kinase domain-containing protein</fullName>
    </recommendedName>
</protein>